<sequence length="645" mass="70388">MFRNSPVGLSLHGFFFFCDRCNGSRVKSKGHGVSDSMKPEAQVACAAGPTVVIQLIFLNMVYIGLAPGDLLTSFFGLTMVYAALIMYDDAQVKKKLKMKYVLVTGGVVSGLGKGVTASSIGLLLQACGLRVTSIKIDPYLNTVAGTMSPFEHGEVFVLHDGGEVDLDLGNYERFLDSTLSRDNNLTTGKIYQSVIDKERKGDYLGKTVQVVPHVTDAIQEWIERVANVHVDGKEGPPDVCVIELGATIGDIESMPFIEALGQFSYKAGPDNFCLVHVSLVPVLSVVGEQVVFCGFDIFHGDSILLTFALQKTKPTQHSVRGLRSLGLTPNILACRSTKALEDNVKTKLSQFCHVPEENIVTLYDVPNIWHVPLLLRVHKAILKQLNLLGKAVEADMTEWSARTKVYDTLQDPVKIAMVGKYSGLTDSYLSGLKALLHASVACHKKLIVEWVAASDLEEITAQEASDVHKAAWDLLKGADGILVPGGFGDRGVQGKILATKFARENQVPFLGICVGMQLAVVEFARSILGFEDANSTEFEPETSSPCVIFMPEGSTTHMGGLTFRYGNAKFVDERHRHRYEVNPDMISEIENAGLSFVGKDETGRRTELVELQNHSYFVGVQFHPEFKSRPGKPSALFLGLIAAAS</sequence>
<dbReference type="Gramene" id="Bo3g065090.1">
    <property type="protein sequence ID" value="Bo3g065090.1"/>
    <property type="gene ID" value="Bo3g065090"/>
</dbReference>
<comment type="catalytic activity">
    <reaction evidence="8 9">
        <text>UTP + L-glutamine + ATP + H2O = CTP + L-glutamate + ADP + phosphate + 2 H(+)</text>
        <dbReference type="Rhea" id="RHEA:26426"/>
        <dbReference type="ChEBI" id="CHEBI:15377"/>
        <dbReference type="ChEBI" id="CHEBI:15378"/>
        <dbReference type="ChEBI" id="CHEBI:29985"/>
        <dbReference type="ChEBI" id="CHEBI:30616"/>
        <dbReference type="ChEBI" id="CHEBI:37563"/>
        <dbReference type="ChEBI" id="CHEBI:43474"/>
        <dbReference type="ChEBI" id="CHEBI:46398"/>
        <dbReference type="ChEBI" id="CHEBI:58359"/>
        <dbReference type="ChEBI" id="CHEBI:456216"/>
        <dbReference type="EC" id="6.3.4.2"/>
    </reaction>
</comment>
<dbReference type="GO" id="GO:0005524">
    <property type="term" value="F:ATP binding"/>
    <property type="evidence" value="ECO:0007669"/>
    <property type="project" value="UniProtKB-KW"/>
</dbReference>
<comment type="function">
    <text evidence="9">Catalyzes the ATP-dependent amination of UTP to CTP with either L-glutamine or ammonia as the source of nitrogen.</text>
</comment>
<feature type="domain" description="CTP synthase N-terminal" evidence="12">
    <location>
        <begin position="310"/>
        <end position="386"/>
    </location>
</feature>
<evidence type="ECO:0000256" key="10">
    <source>
        <dbReference type="SAM" id="Phobius"/>
    </source>
</evidence>
<evidence type="ECO:0000256" key="6">
    <source>
        <dbReference type="ARBA" id="ARBA00022962"/>
    </source>
</evidence>
<reference evidence="13" key="2">
    <citation type="submission" date="2015-03" db="UniProtKB">
        <authorList>
            <consortium name="EnsemblPlants"/>
        </authorList>
    </citation>
    <scope>IDENTIFICATION</scope>
</reference>
<dbReference type="GO" id="GO:0044210">
    <property type="term" value="P:'de novo' CTP biosynthetic process"/>
    <property type="evidence" value="ECO:0007669"/>
    <property type="project" value="UniProtKB-UniRule"/>
</dbReference>
<dbReference type="InterPro" id="IPR027417">
    <property type="entry name" value="P-loop_NTPase"/>
</dbReference>
<evidence type="ECO:0000256" key="8">
    <source>
        <dbReference type="ARBA" id="ARBA00047781"/>
    </source>
</evidence>
<evidence type="ECO:0000256" key="5">
    <source>
        <dbReference type="ARBA" id="ARBA00022840"/>
    </source>
</evidence>
<evidence type="ECO:0000259" key="12">
    <source>
        <dbReference type="Pfam" id="PF06418"/>
    </source>
</evidence>
<dbReference type="Proteomes" id="UP000032141">
    <property type="component" value="Chromosome C3"/>
</dbReference>
<dbReference type="Pfam" id="PF06418">
    <property type="entry name" value="CTP_synth_N"/>
    <property type="match status" value="2"/>
</dbReference>
<dbReference type="InterPro" id="IPR004468">
    <property type="entry name" value="CTP_synthase"/>
</dbReference>
<protein>
    <recommendedName>
        <fullName evidence="9">CTP synthase</fullName>
        <ecNumber evidence="9">6.3.4.2</ecNumber>
    </recommendedName>
    <alternativeName>
        <fullName evidence="9">UTP--ammonia ligase</fullName>
    </alternativeName>
</protein>
<reference evidence="13 14" key="1">
    <citation type="journal article" date="2014" name="Genome Biol.">
        <title>Transcriptome and methylome profiling reveals relics of genome dominance in the mesopolyploid Brassica oleracea.</title>
        <authorList>
            <person name="Parkin I.A."/>
            <person name="Koh C."/>
            <person name="Tang H."/>
            <person name="Robinson S.J."/>
            <person name="Kagale S."/>
            <person name="Clarke W.E."/>
            <person name="Town C.D."/>
            <person name="Nixon J."/>
            <person name="Krishnakumar V."/>
            <person name="Bidwell S.L."/>
            <person name="Denoeud F."/>
            <person name="Belcram H."/>
            <person name="Links M.G."/>
            <person name="Just J."/>
            <person name="Clarke C."/>
            <person name="Bender T."/>
            <person name="Huebert T."/>
            <person name="Mason A.S."/>
            <person name="Pires J.C."/>
            <person name="Barker G."/>
            <person name="Moore J."/>
            <person name="Walley P.G."/>
            <person name="Manoli S."/>
            <person name="Batley J."/>
            <person name="Edwards D."/>
            <person name="Nelson M.N."/>
            <person name="Wang X."/>
            <person name="Paterson A.H."/>
            <person name="King G."/>
            <person name="Bancroft I."/>
            <person name="Chalhoub B."/>
            <person name="Sharpe A.G."/>
        </authorList>
    </citation>
    <scope>NUCLEOTIDE SEQUENCE</scope>
    <source>
        <strain evidence="13 14">cv. TO1000</strain>
    </source>
</reference>
<name>A0A0D3BAZ7_BRAOL</name>
<dbReference type="NCBIfam" id="NF003792">
    <property type="entry name" value="PRK05380.1"/>
    <property type="match status" value="1"/>
</dbReference>
<dbReference type="SUPFAM" id="SSF52540">
    <property type="entry name" value="P-loop containing nucleoside triphosphate hydrolases"/>
    <property type="match status" value="1"/>
</dbReference>
<dbReference type="Gene3D" id="3.40.50.880">
    <property type="match status" value="1"/>
</dbReference>
<dbReference type="EnsemblPlants" id="Bo3g065090.1">
    <property type="protein sequence ID" value="Bo3g065090.1"/>
    <property type="gene ID" value="Bo3g065090"/>
</dbReference>
<dbReference type="InterPro" id="IPR017456">
    <property type="entry name" value="CTP_synthase_N"/>
</dbReference>
<keyword evidence="3 9" id="KW-0436">Ligase</keyword>
<dbReference type="InterPro" id="IPR033828">
    <property type="entry name" value="GATase1_CTP_Synthase"/>
</dbReference>
<comment type="pathway">
    <text evidence="1 9">Pyrimidine metabolism; CTP biosynthesis via de novo pathway; CTP from UDP: step 2/2.</text>
</comment>
<dbReference type="AlphaFoldDB" id="A0A0D3BAZ7"/>
<feature type="domain" description="CTP synthase N-terminal" evidence="12">
    <location>
        <begin position="99"/>
        <end position="289"/>
    </location>
</feature>
<organism evidence="13 14">
    <name type="scientific">Brassica oleracea var. oleracea</name>
    <dbReference type="NCBI Taxonomy" id="109376"/>
    <lineage>
        <taxon>Eukaryota</taxon>
        <taxon>Viridiplantae</taxon>
        <taxon>Streptophyta</taxon>
        <taxon>Embryophyta</taxon>
        <taxon>Tracheophyta</taxon>
        <taxon>Spermatophyta</taxon>
        <taxon>Magnoliopsida</taxon>
        <taxon>eudicotyledons</taxon>
        <taxon>Gunneridae</taxon>
        <taxon>Pentapetalae</taxon>
        <taxon>rosids</taxon>
        <taxon>malvids</taxon>
        <taxon>Brassicales</taxon>
        <taxon>Brassicaceae</taxon>
        <taxon>Brassiceae</taxon>
        <taxon>Brassica</taxon>
    </lineage>
</organism>
<dbReference type="PANTHER" id="PTHR11550">
    <property type="entry name" value="CTP SYNTHASE"/>
    <property type="match status" value="1"/>
</dbReference>
<evidence type="ECO:0000256" key="9">
    <source>
        <dbReference type="RuleBase" id="RU810713"/>
    </source>
</evidence>
<keyword evidence="7 9" id="KW-0665">Pyrimidine biosynthesis</keyword>
<dbReference type="SUPFAM" id="SSF52317">
    <property type="entry name" value="Class I glutamine amidotransferase-like"/>
    <property type="match status" value="1"/>
</dbReference>
<keyword evidence="6 9" id="KW-0315">Glutamine amidotransferase</keyword>
<dbReference type="GO" id="GO:0042802">
    <property type="term" value="F:identical protein binding"/>
    <property type="evidence" value="ECO:0007669"/>
    <property type="project" value="TreeGrafter"/>
</dbReference>
<evidence type="ECO:0000256" key="7">
    <source>
        <dbReference type="ARBA" id="ARBA00022975"/>
    </source>
</evidence>
<proteinExistence type="inferred from homology"/>
<dbReference type="GO" id="GO:0019856">
    <property type="term" value="P:pyrimidine nucleobase biosynthetic process"/>
    <property type="evidence" value="ECO:0007669"/>
    <property type="project" value="TreeGrafter"/>
</dbReference>
<evidence type="ECO:0000256" key="3">
    <source>
        <dbReference type="ARBA" id="ARBA00022598"/>
    </source>
</evidence>
<keyword evidence="10" id="KW-1133">Transmembrane helix</keyword>
<dbReference type="CDD" id="cd01746">
    <property type="entry name" value="GATase1_CTP_Synthase"/>
    <property type="match status" value="1"/>
</dbReference>
<dbReference type="InterPro" id="IPR029062">
    <property type="entry name" value="Class_I_gatase-like"/>
</dbReference>
<dbReference type="CDD" id="cd03113">
    <property type="entry name" value="CTPS_N"/>
    <property type="match status" value="1"/>
</dbReference>
<dbReference type="PANTHER" id="PTHR11550:SF0">
    <property type="entry name" value="CTP SYNTHASE-RELATED"/>
    <property type="match status" value="1"/>
</dbReference>
<evidence type="ECO:0000313" key="13">
    <source>
        <dbReference type="EnsemblPlants" id="Bo3g065090.1"/>
    </source>
</evidence>
<keyword evidence="4 9" id="KW-0547">Nucleotide-binding</keyword>
<dbReference type="Gene3D" id="3.40.50.300">
    <property type="entry name" value="P-loop containing nucleotide triphosphate hydrolases"/>
    <property type="match status" value="1"/>
</dbReference>
<dbReference type="Pfam" id="PF00117">
    <property type="entry name" value="GATase"/>
    <property type="match status" value="1"/>
</dbReference>
<keyword evidence="10" id="KW-0472">Membrane</keyword>
<dbReference type="STRING" id="109376.A0A0D3BAZ7"/>
<dbReference type="EC" id="6.3.4.2" evidence="9"/>
<dbReference type="GO" id="GO:0003883">
    <property type="term" value="F:CTP synthase activity"/>
    <property type="evidence" value="ECO:0007669"/>
    <property type="project" value="UniProtKB-UniRule"/>
</dbReference>
<dbReference type="UniPathway" id="UPA00159">
    <property type="reaction ID" value="UER00277"/>
</dbReference>
<evidence type="ECO:0000256" key="4">
    <source>
        <dbReference type="ARBA" id="ARBA00022741"/>
    </source>
</evidence>
<comment type="similarity">
    <text evidence="2 9">Belongs to the CTP synthase family.</text>
</comment>
<dbReference type="HOGENOM" id="CLU_011675_5_0_1"/>
<dbReference type="InterPro" id="IPR017926">
    <property type="entry name" value="GATASE"/>
</dbReference>
<keyword evidence="5 9" id="KW-0067">ATP-binding</keyword>
<evidence type="ECO:0000313" key="14">
    <source>
        <dbReference type="Proteomes" id="UP000032141"/>
    </source>
</evidence>
<accession>A0A0D3BAZ7</accession>
<dbReference type="PROSITE" id="PS51273">
    <property type="entry name" value="GATASE_TYPE_1"/>
    <property type="match status" value="1"/>
</dbReference>
<evidence type="ECO:0000256" key="2">
    <source>
        <dbReference type="ARBA" id="ARBA00007533"/>
    </source>
</evidence>
<evidence type="ECO:0000256" key="1">
    <source>
        <dbReference type="ARBA" id="ARBA00005171"/>
    </source>
</evidence>
<keyword evidence="14" id="KW-1185">Reference proteome</keyword>
<dbReference type="eggNOG" id="KOG2387">
    <property type="taxonomic scope" value="Eukaryota"/>
</dbReference>
<feature type="transmembrane region" description="Helical" evidence="10">
    <location>
        <begin position="70"/>
        <end position="88"/>
    </location>
</feature>
<feature type="transmembrane region" description="Helical" evidence="10">
    <location>
        <begin position="100"/>
        <end position="124"/>
    </location>
</feature>
<evidence type="ECO:0000259" key="11">
    <source>
        <dbReference type="Pfam" id="PF00117"/>
    </source>
</evidence>
<feature type="domain" description="Glutamine amidotransferase" evidence="11">
    <location>
        <begin position="424"/>
        <end position="641"/>
    </location>
</feature>
<keyword evidence="10" id="KW-0812">Transmembrane</keyword>
<dbReference type="OMA" id="SMKPEAQ"/>